<dbReference type="GO" id="GO:0000455">
    <property type="term" value="P:enzyme-directed rRNA pseudouridine synthesis"/>
    <property type="evidence" value="ECO:0007669"/>
    <property type="project" value="TreeGrafter"/>
</dbReference>
<dbReference type="Gene3D" id="3.30.2350.10">
    <property type="entry name" value="Pseudouridine synthase"/>
    <property type="match status" value="1"/>
</dbReference>
<dbReference type="RefSeq" id="WP_038193214.1">
    <property type="nucleotide sequence ID" value="NZ_JRWP01000059.1"/>
</dbReference>
<feature type="coiled-coil region" evidence="1">
    <location>
        <begin position="138"/>
        <end position="165"/>
    </location>
</feature>
<dbReference type="PROSITE" id="PS01129">
    <property type="entry name" value="PSI_RLU"/>
    <property type="match status" value="1"/>
</dbReference>
<feature type="domain" description="Pseudouridine synthase RsuA/RluA-like" evidence="2">
    <location>
        <begin position="365"/>
        <end position="512"/>
    </location>
</feature>
<dbReference type="InterPro" id="IPR006224">
    <property type="entry name" value="PsdUridine_synth_RluA-like_CS"/>
</dbReference>
<evidence type="ECO:0000313" key="4">
    <source>
        <dbReference type="Proteomes" id="UP000030451"/>
    </source>
</evidence>
<dbReference type="CDD" id="cd02869">
    <property type="entry name" value="PseudoU_synth_RluA_like"/>
    <property type="match status" value="1"/>
</dbReference>
<dbReference type="EMBL" id="JRWP01000059">
    <property type="protein sequence ID" value="KGY06951.1"/>
    <property type="molecule type" value="Genomic_DNA"/>
</dbReference>
<reference evidence="3 4" key="1">
    <citation type="submission" date="2014-10" db="EMBL/GenBank/DDBJ databases">
        <title>Genome sequencing of Vibrio sinaloensis T08.</title>
        <authorList>
            <person name="Chan K.-G."/>
            <person name="Mohamad N.I."/>
        </authorList>
    </citation>
    <scope>NUCLEOTIDE SEQUENCE [LARGE SCALE GENOMIC DNA]</scope>
    <source>
        <strain evidence="3 4">T08</strain>
    </source>
</reference>
<dbReference type="InterPro" id="IPR050188">
    <property type="entry name" value="RluA_PseudoU_synthase"/>
</dbReference>
<proteinExistence type="predicted"/>
<evidence type="ECO:0000259" key="2">
    <source>
        <dbReference type="Pfam" id="PF00849"/>
    </source>
</evidence>
<accession>A0A0A5HTV4</accession>
<protein>
    <submittedName>
        <fullName evidence="3">Pseudouridine synthase</fullName>
    </submittedName>
</protein>
<comment type="caution">
    <text evidence="3">The sequence shown here is derived from an EMBL/GenBank/DDBJ whole genome shotgun (WGS) entry which is preliminary data.</text>
</comment>
<dbReference type="STRING" id="379097.SE23_02985"/>
<gene>
    <name evidence="3" type="ORF">NM06_19695</name>
</gene>
<dbReference type="GO" id="GO:0003723">
    <property type="term" value="F:RNA binding"/>
    <property type="evidence" value="ECO:0007669"/>
    <property type="project" value="InterPro"/>
</dbReference>
<dbReference type="AlphaFoldDB" id="A0A0A5HTV4"/>
<keyword evidence="1" id="KW-0175">Coiled coil</keyword>
<evidence type="ECO:0000256" key="1">
    <source>
        <dbReference type="SAM" id="Coils"/>
    </source>
</evidence>
<organism evidence="3 4">
    <name type="scientific">Photobacterium sp. (strain ATCC 43367)</name>
    <dbReference type="NCBI Taxonomy" id="379097"/>
    <lineage>
        <taxon>Bacteria</taxon>
        <taxon>Pseudomonadati</taxon>
        <taxon>Pseudomonadota</taxon>
        <taxon>Gammaproteobacteria</taxon>
        <taxon>Vibrionales</taxon>
        <taxon>Vibrionaceae</taxon>
        <taxon>Vibrio</taxon>
        <taxon>Vibrio oreintalis group</taxon>
    </lineage>
</organism>
<dbReference type="GO" id="GO:0140098">
    <property type="term" value="F:catalytic activity, acting on RNA"/>
    <property type="evidence" value="ECO:0007669"/>
    <property type="project" value="UniProtKB-ARBA"/>
</dbReference>
<dbReference type="Proteomes" id="UP000030451">
    <property type="component" value="Unassembled WGS sequence"/>
</dbReference>
<dbReference type="SUPFAM" id="SSF55120">
    <property type="entry name" value="Pseudouridine synthase"/>
    <property type="match status" value="1"/>
</dbReference>
<dbReference type="InterPro" id="IPR006145">
    <property type="entry name" value="PsdUridine_synth_RsuA/RluA"/>
</dbReference>
<dbReference type="Pfam" id="PF00849">
    <property type="entry name" value="PseudoU_synth_2"/>
    <property type="match status" value="1"/>
</dbReference>
<dbReference type="PANTHER" id="PTHR21600">
    <property type="entry name" value="MITOCHONDRIAL RNA PSEUDOURIDINE SYNTHASE"/>
    <property type="match status" value="1"/>
</dbReference>
<feature type="coiled-coil region" evidence="1">
    <location>
        <begin position="208"/>
        <end position="242"/>
    </location>
</feature>
<evidence type="ECO:0000313" key="3">
    <source>
        <dbReference type="EMBL" id="KGY06951.1"/>
    </source>
</evidence>
<dbReference type="InterPro" id="IPR020103">
    <property type="entry name" value="PsdUridine_synth_cat_dom_sf"/>
</dbReference>
<dbReference type="OrthoDB" id="9785808at2"/>
<dbReference type="GO" id="GO:0009982">
    <property type="term" value="F:pseudouridine synthase activity"/>
    <property type="evidence" value="ECO:0007669"/>
    <property type="project" value="InterPro"/>
</dbReference>
<name>A0A0A5HTV4_PHOS4</name>
<dbReference type="PANTHER" id="PTHR21600:SF89">
    <property type="entry name" value="RIBOSOMAL LARGE SUBUNIT PSEUDOURIDINE SYNTHASE A"/>
    <property type="match status" value="1"/>
</dbReference>
<sequence>MHQPEQLFTRFDTPIDGITLPEKFTFPFYYQPHPLCVLAAEQLQTHLTHQTDWQHDFGLTGNQDGIGKMFGVLLVHSPEGELGYFSAFSGKIADQNLLPGFVPPVFDMLAEESFFRSDLAKITELNQQVKQQQANPELHALQQQLAQYQDDYQQAEQTQRELMIQGRAARKKQRKLAEQTLTGDALKLALDDLARQSVAEKNVLKYLKLEWEEKINQVSIQLNELTEQIDAIKQQRKQRSNQLQNKLFEQYRFYNIRKDEKSLKAIFAPTTSPTPPAGAGECAAPKLLHFAFKHGYTPLALAEFWWGVSPKSEIRKHKSYYPSCNSKCQPILGYMLEGMRVDDNPLEKSWAEDKELEIVYEDDAMVIVNKPSGLLSVPGKTITDSAYTRLQKRYPDAEGPFVIHRLDMATSGILVFALTRRANKSLQKQFISRSVQKRYIAQIEGEVQAQNGTINLPMRGDPDDRPRQLVCYEHGKPAETYWELIETSNGQSKLYMHPKTGRTHQLRVHCAHHLGLNMPIVGDALYGTKSDRLHLHAQRLELHHPYNHEPMTFSAKCEF</sequence>